<keyword evidence="3" id="KW-1185">Reference proteome</keyword>
<evidence type="ECO:0008006" key="4">
    <source>
        <dbReference type="Google" id="ProtNLM"/>
    </source>
</evidence>
<dbReference type="SUPFAM" id="SSF51735">
    <property type="entry name" value="NAD(P)-binding Rossmann-fold domains"/>
    <property type="match status" value="1"/>
</dbReference>
<dbReference type="Gene3D" id="3.40.50.720">
    <property type="entry name" value="NAD(P)-binding Rossmann-like Domain"/>
    <property type="match status" value="1"/>
</dbReference>
<dbReference type="Proteomes" id="UP001140513">
    <property type="component" value="Unassembled WGS sequence"/>
</dbReference>
<proteinExistence type="predicted"/>
<keyword evidence="1" id="KW-0560">Oxidoreductase</keyword>
<dbReference type="PANTHER" id="PTHR43157">
    <property type="entry name" value="PHOSPHATIDYLINOSITOL-GLYCAN BIOSYNTHESIS CLASS F PROTEIN-RELATED"/>
    <property type="match status" value="1"/>
</dbReference>
<dbReference type="RefSeq" id="XP_056065333.1">
    <property type="nucleotide sequence ID" value="XM_056221346.1"/>
</dbReference>
<protein>
    <recommendedName>
        <fullName evidence="4">NAD(P)-binding protein</fullName>
    </recommendedName>
</protein>
<dbReference type="GO" id="GO:0016491">
    <property type="term" value="F:oxidoreductase activity"/>
    <property type="evidence" value="ECO:0007669"/>
    <property type="project" value="UniProtKB-KW"/>
</dbReference>
<comment type="caution">
    <text evidence="2">The sequence shown here is derived from an EMBL/GenBank/DDBJ whole genome shotgun (WGS) entry which is preliminary data.</text>
</comment>
<evidence type="ECO:0000256" key="1">
    <source>
        <dbReference type="ARBA" id="ARBA00023002"/>
    </source>
</evidence>
<dbReference type="EMBL" id="JAPEUX010000010">
    <property type="protein sequence ID" value="KAJ4344881.1"/>
    <property type="molecule type" value="Genomic_DNA"/>
</dbReference>
<dbReference type="AlphaFoldDB" id="A0A9W9C5L4"/>
<dbReference type="OrthoDB" id="542013at2759"/>
<evidence type="ECO:0000313" key="3">
    <source>
        <dbReference type="Proteomes" id="UP001140513"/>
    </source>
</evidence>
<dbReference type="Pfam" id="PF00106">
    <property type="entry name" value="adh_short"/>
    <property type="match status" value="1"/>
</dbReference>
<name>A0A9W9C5L4_9PLEO</name>
<organism evidence="2 3">
    <name type="scientific">Didymosphaeria variabile</name>
    <dbReference type="NCBI Taxonomy" id="1932322"/>
    <lineage>
        <taxon>Eukaryota</taxon>
        <taxon>Fungi</taxon>
        <taxon>Dikarya</taxon>
        <taxon>Ascomycota</taxon>
        <taxon>Pezizomycotina</taxon>
        <taxon>Dothideomycetes</taxon>
        <taxon>Pleosporomycetidae</taxon>
        <taxon>Pleosporales</taxon>
        <taxon>Massarineae</taxon>
        <taxon>Didymosphaeriaceae</taxon>
        <taxon>Didymosphaeria</taxon>
    </lineage>
</organism>
<accession>A0A9W9C5L4</accession>
<sequence>MMKSIVLYQTSILHRSMASKELAPSKTPFFPNHFIRNQFGTKPQFPPETTNLSGRVAIVTGSNTGLGLECARQLLSYKLSRLILAVRSVKKGEDAASGLTSQYPNAVIEVWQFEMTSYDSIRALAARVGKLSRLDMAILNAGVGFHDFKIVPSTGHEETIQVNYLSTMLLAVLLLPSLKTKSPTGPGRLTISTAMLSMTAKFPNKHEDPLLPSFDDKRYFDASDIYATSKLLGQMFVWKLTDLVTAEEVVVNMVEPGFVKGTDLHKDRPFGTRALLGLFKAAAARTVQVGASAYVDACAVKSKESHGCILTNWEIAP</sequence>
<dbReference type="GeneID" id="80916156"/>
<dbReference type="InterPro" id="IPR002347">
    <property type="entry name" value="SDR_fam"/>
</dbReference>
<dbReference type="PANTHER" id="PTHR43157:SF35">
    <property type="entry name" value="DEHYDROGENASE_REDUCTASE FAMILY PROTEIN, PUTATIVE-RELATED"/>
    <property type="match status" value="1"/>
</dbReference>
<evidence type="ECO:0000313" key="2">
    <source>
        <dbReference type="EMBL" id="KAJ4344881.1"/>
    </source>
</evidence>
<dbReference type="PRINTS" id="PR00081">
    <property type="entry name" value="GDHRDH"/>
</dbReference>
<gene>
    <name evidence="2" type="ORF">N0V89_012626</name>
</gene>
<reference evidence="2" key="1">
    <citation type="submission" date="2022-10" db="EMBL/GenBank/DDBJ databases">
        <title>Tapping the CABI collections for fungal endophytes: first genome assemblies for Collariella, Neodidymelliopsis, Ascochyta clinopodiicola, Didymella pomorum, Didymosphaeria variabile, Neocosmospora piperis and Neocucurbitaria cava.</title>
        <authorList>
            <person name="Hill R."/>
        </authorList>
    </citation>
    <scope>NUCLEOTIDE SEQUENCE</scope>
    <source>
        <strain evidence="2">IMI 356815</strain>
    </source>
</reference>
<dbReference type="InterPro" id="IPR036291">
    <property type="entry name" value="NAD(P)-bd_dom_sf"/>
</dbReference>